<keyword evidence="2 5" id="KW-0812">Transmembrane</keyword>
<dbReference type="AlphaFoldDB" id="A0A4R9GB02"/>
<dbReference type="RefSeq" id="WP_135768635.1">
    <property type="nucleotide sequence ID" value="NZ_RQET01000009.1"/>
</dbReference>
<protein>
    <submittedName>
        <fullName evidence="6">DoxX-like family protein</fullName>
    </submittedName>
</protein>
<sequence length="130" mass="14321">MLSLSEQLKHRISTVLSILSSIIFLQTLFFKFTGADESVEIFATMGMEPWGRIWTGTFEFLIAVLLLIPPLRFIGAIGGFFLMVGAVFSHLLFLGIVVHNDGGLLFGLALFTLASCTIILSIEWDSRPAP</sequence>
<reference evidence="6" key="1">
    <citation type="journal article" date="2019" name="PLoS Negl. Trop. Dis.">
        <title>Revisiting the worldwide diversity of Leptospira species in the environment.</title>
        <authorList>
            <person name="Vincent A.T."/>
            <person name="Schiettekatte O."/>
            <person name="Bourhy P."/>
            <person name="Veyrier F.J."/>
            <person name="Picardeau M."/>
        </authorList>
    </citation>
    <scope>NUCLEOTIDE SEQUENCE [LARGE SCALE GENOMIC DNA]</scope>
    <source>
        <strain evidence="6">SSW15</strain>
    </source>
</reference>
<dbReference type="EMBL" id="RQET01000009">
    <property type="protein sequence ID" value="TGK08946.1"/>
    <property type="molecule type" value="Genomic_DNA"/>
</dbReference>
<accession>A0A4R9GB02</accession>
<dbReference type="Proteomes" id="UP000298458">
    <property type="component" value="Unassembled WGS sequence"/>
</dbReference>
<organism evidence="6 7">
    <name type="scientific">Leptospira fletcheri</name>
    <dbReference type="NCBI Taxonomy" id="2484981"/>
    <lineage>
        <taxon>Bacteria</taxon>
        <taxon>Pseudomonadati</taxon>
        <taxon>Spirochaetota</taxon>
        <taxon>Spirochaetia</taxon>
        <taxon>Leptospirales</taxon>
        <taxon>Leptospiraceae</taxon>
        <taxon>Leptospira</taxon>
    </lineage>
</organism>
<dbReference type="InterPro" id="IPR032808">
    <property type="entry name" value="DoxX"/>
</dbReference>
<evidence type="ECO:0000256" key="5">
    <source>
        <dbReference type="SAM" id="Phobius"/>
    </source>
</evidence>
<evidence type="ECO:0000313" key="7">
    <source>
        <dbReference type="Proteomes" id="UP000298458"/>
    </source>
</evidence>
<name>A0A4R9GB02_9LEPT</name>
<feature type="transmembrane region" description="Helical" evidence="5">
    <location>
        <begin position="104"/>
        <end position="122"/>
    </location>
</feature>
<evidence type="ECO:0000256" key="1">
    <source>
        <dbReference type="ARBA" id="ARBA00004141"/>
    </source>
</evidence>
<dbReference type="Pfam" id="PF13564">
    <property type="entry name" value="DoxX_2"/>
    <property type="match status" value="1"/>
</dbReference>
<dbReference type="OrthoDB" id="9791120at2"/>
<evidence type="ECO:0000256" key="3">
    <source>
        <dbReference type="ARBA" id="ARBA00022989"/>
    </source>
</evidence>
<feature type="transmembrane region" description="Helical" evidence="5">
    <location>
        <begin position="80"/>
        <end position="98"/>
    </location>
</feature>
<keyword evidence="3 5" id="KW-1133">Transmembrane helix</keyword>
<keyword evidence="7" id="KW-1185">Reference proteome</keyword>
<feature type="transmembrane region" description="Helical" evidence="5">
    <location>
        <begin position="50"/>
        <end position="68"/>
    </location>
</feature>
<proteinExistence type="predicted"/>
<feature type="transmembrane region" description="Helical" evidence="5">
    <location>
        <begin position="12"/>
        <end position="30"/>
    </location>
</feature>
<comment type="caution">
    <text evidence="6">The sequence shown here is derived from an EMBL/GenBank/DDBJ whole genome shotgun (WGS) entry which is preliminary data.</text>
</comment>
<dbReference type="GO" id="GO:0016020">
    <property type="term" value="C:membrane"/>
    <property type="evidence" value="ECO:0007669"/>
    <property type="project" value="UniProtKB-SubCell"/>
</dbReference>
<comment type="subcellular location">
    <subcellularLocation>
        <location evidence="1">Membrane</location>
        <topology evidence="1">Multi-pass membrane protein</topology>
    </subcellularLocation>
</comment>
<evidence type="ECO:0000256" key="2">
    <source>
        <dbReference type="ARBA" id="ARBA00022692"/>
    </source>
</evidence>
<evidence type="ECO:0000256" key="4">
    <source>
        <dbReference type="ARBA" id="ARBA00023136"/>
    </source>
</evidence>
<gene>
    <name evidence="6" type="ORF">EHO60_13025</name>
</gene>
<keyword evidence="4 5" id="KW-0472">Membrane</keyword>
<evidence type="ECO:0000313" key="6">
    <source>
        <dbReference type="EMBL" id="TGK08946.1"/>
    </source>
</evidence>